<dbReference type="OrthoDB" id="1130529at2759"/>
<proteinExistence type="predicted"/>
<feature type="region of interest" description="Disordered" evidence="1">
    <location>
        <begin position="64"/>
        <end position="104"/>
    </location>
</feature>
<feature type="compositionally biased region" description="Basic and acidic residues" evidence="1">
    <location>
        <begin position="24"/>
        <end position="35"/>
    </location>
</feature>
<feature type="region of interest" description="Disordered" evidence="1">
    <location>
        <begin position="1"/>
        <end position="35"/>
    </location>
</feature>
<organism evidence="2 3">
    <name type="scientific">Brassica carinata</name>
    <name type="common">Ethiopian mustard</name>
    <name type="synonym">Abyssinian cabbage</name>
    <dbReference type="NCBI Taxonomy" id="52824"/>
    <lineage>
        <taxon>Eukaryota</taxon>
        <taxon>Viridiplantae</taxon>
        <taxon>Streptophyta</taxon>
        <taxon>Embryophyta</taxon>
        <taxon>Tracheophyta</taxon>
        <taxon>Spermatophyta</taxon>
        <taxon>Magnoliopsida</taxon>
        <taxon>eudicotyledons</taxon>
        <taxon>Gunneridae</taxon>
        <taxon>Pentapetalae</taxon>
        <taxon>rosids</taxon>
        <taxon>malvids</taxon>
        <taxon>Brassicales</taxon>
        <taxon>Brassicaceae</taxon>
        <taxon>Brassiceae</taxon>
        <taxon>Brassica</taxon>
    </lineage>
</organism>
<gene>
    <name evidence="2" type="ORF">Bca52824_016172</name>
</gene>
<evidence type="ECO:0000313" key="3">
    <source>
        <dbReference type="Proteomes" id="UP000886595"/>
    </source>
</evidence>
<dbReference type="EMBL" id="JAAMPC010000003">
    <property type="protein sequence ID" value="KAG2322959.1"/>
    <property type="molecule type" value="Genomic_DNA"/>
</dbReference>
<reference evidence="2 3" key="1">
    <citation type="submission" date="2020-02" db="EMBL/GenBank/DDBJ databases">
        <authorList>
            <person name="Ma Q."/>
            <person name="Huang Y."/>
            <person name="Song X."/>
            <person name="Pei D."/>
        </authorList>
    </citation>
    <scope>NUCLEOTIDE SEQUENCE [LARGE SCALE GENOMIC DNA]</scope>
    <source>
        <strain evidence="2">Sxm20200214</strain>
        <tissue evidence="2">Leaf</tissue>
    </source>
</reference>
<comment type="caution">
    <text evidence="2">The sequence shown here is derived from an EMBL/GenBank/DDBJ whole genome shotgun (WGS) entry which is preliminary data.</text>
</comment>
<dbReference type="Proteomes" id="UP000886595">
    <property type="component" value="Unassembled WGS sequence"/>
</dbReference>
<evidence type="ECO:0000313" key="2">
    <source>
        <dbReference type="EMBL" id="KAG2322959.1"/>
    </source>
</evidence>
<accession>A0A8X8B3U5</accession>
<dbReference type="AlphaFoldDB" id="A0A8X8B3U5"/>
<evidence type="ECO:0000256" key="1">
    <source>
        <dbReference type="SAM" id="MobiDB-lite"/>
    </source>
</evidence>
<name>A0A8X8B3U5_BRACI</name>
<sequence length="104" mass="11119">MLPGARPVSRRMLAPGRPLTRVGRAGERVPAKKSDDLFSKDKGVDIRDLDFSVDDSDLPGWDPNLAFGNGSGSSDMPLPDFDNFFDGLPKNPDPPPLAGRAGEA</sequence>
<keyword evidence="3" id="KW-1185">Reference proteome</keyword>
<protein>
    <submittedName>
        <fullName evidence="2">Uncharacterized protein</fullName>
    </submittedName>
</protein>